<accession>A0A4U6D4W3</accession>
<dbReference type="RefSeq" id="WP_137340593.1">
    <property type="nucleotide sequence ID" value="NZ_BSQH01000003.1"/>
</dbReference>
<dbReference type="Gene3D" id="3.55.50.30">
    <property type="match status" value="1"/>
</dbReference>
<dbReference type="EMBL" id="SZVO01000006">
    <property type="protein sequence ID" value="TKT91445.1"/>
    <property type="molecule type" value="Genomic_DNA"/>
</dbReference>
<dbReference type="AlphaFoldDB" id="A0A4U6D4W3"/>
<gene>
    <name evidence="4" type="ORF">FDK13_13815</name>
</gene>
<dbReference type="PANTHER" id="PTHR30273:SF2">
    <property type="entry name" value="PROTEIN FECR"/>
    <property type="match status" value="1"/>
</dbReference>
<dbReference type="InterPro" id="IPR006860">
    <property type="entry name" value="FecR"/>
</dbReference>
<dbReference type="Gene3D" id="2.60.120.1440">
    <property type="match status" value="1"/>
</dbReference>
<feature type="domain" description="FecR protein" evidence="2">
    <location>
        <begin position="134"/>
        <end position="216"/>
    </location>
</feature>
<feature type="domain" description="Protein FecR C-terminal" evidence="3">
    <location>
        <begin position="265"/>
        <end position="332"/>
    </location>
</feature>
<keyword evidence="5" id="KW-1185">Reference proteome</keyword>
<organism evidence="4 5">
    <name type="scientific">Dyadobacter frigoris</name>
    <dbReference type="NCBI Taxonomy" id="2576211"/>
    <lineage>
        <taxon>Bacteria</taxon>
        <taxon>Pseudomonadati</taxon>
        <taxon>Bacteroidota</taxon>
        <taxon>Cytophagia</taxon>
        <taxon>Cytophagales</taxon>
        <taxon>Spirosomataceae</taxon>
        <taxon>Dyadobacter</taxon>
    </lineage>
</organism>
<sequence length="338" mass="38640">MNQPVPSAFLLEKYLNDQCTAQEKELVEKWYASINGKTDYLDTLSDAEQIHLQEETFAYIKTQIQKTEIKTQTISPTFIWLSGIAASLLIGLGFYFLNQRRENISQIAAFDTKKESISDTIYFRNNEPRMVMHKLPDGSFVWMHDNAAISYPRNFQKDKRTVTFSGEGFFDIAHDKTRPFLIQSGEVKIKVLGTRFNVKALEKQKMLEVSVVSGSVSVSAPGEKSTQEVILKPQQKAFFEPKSKRLTFFEIPSQAKKEIFEPVTIVFEETQLTSVIQQLEQRFDTHILLVNPDMNRCKLTADFEQQSLPVILEMLCTSLEASYTMSENTILIDGKACK</sequence>
<dbReference type="OrthoDB" id="1452822at2"/>
<feature type="transmembrane region" description="Helical" evidence="1">
    <location>
        <begin position="78"/>
        <end position="97"/>
    </location>
</feature>
<dbReference type="InterPro" id="IPR032508">
    <property type="entry name" value="FecR_C"/>
</dbReference>
<evidence type="ECO:0000259" key="2">
    <source>
        <dbReference type="Pfam" id="PF04773"/>
    </source>
</evidence>
<comment type="caution">
    <text evidence="4">The sequence shown here is derived from an EMBL/GenBank/DDBJ whole genome shotgun (WGS) entry which is preliminary data.</text>
</comment>
<name>A0A4U6D4W3_9BACT</name>
<dbReference type="GO" id="GO:0016989">
    <property type="term" value="F:sigma factor antagonist activity"/>
    <property type="evidence" value="ECO:0007669"/>
    <property type="project" value="TreeGrafter"/>
</dbReference>
<dbReference type="Pfam" id="PF16344">
    <property type="entry name" value="FecR_C"/>
    <property type="match status" value="1"/>
</dbReference>
<dbReference type="Pfam" id="PF04773">
    <property type="entry name" value="FecR"/>
    <property type="match status" value="1"/>
</dbReference>
<reference evidence="4 5" key="1">
    <citation type="submission" date="2019-05" db="EMBL/GenBank/DDBJ databases">
        <title>Dyadobacter AR-3-8 sp. nov., isolated from arctic soil.</title>
        <authorList>
            <person name="Chaudhary D.K."/>
        </authorList>
    </citation>
    <scope>NUCLEOTIDE SEQUENCE [LARGE SCALE GENOMIC DNA]</scope>
    <source>
        <strain evidence="4 5">AR-3-8</strain>
    </source>
</reference>
<keyword evidence="1" id="KW-1133">Transmembrane helix</keyword>
<dbReference type="PANTHER" id="PTHR30273">
    <property type="entry name" value="PERIPLASMIC SIGNAL SENSOR AND SIGMA FACTOR ACTIVATOR FECR-RELATED"/>
    <property type="match status" value="1"/>
</dbReference>
<proteinExistence type="predicted"/>
<dbReference type="PIRSF" id="PIRSF018266">
    <property type="entry name" value="FecR"/>
    <property type="match status" value="1"/>
</dbReference>
<keyword evidence="1" id="KW-0472">Membrane</keyword>
<protein>
    <submittedName>
        <fullName evidence="4">DUF4974 domain-containing protein</fullName>
    </submittedName>
</protein>
<evidence type="ECO:0000256" key="1">
    <source>
        <dbReference type="SAM" id="Phobius"/>
    </source>
</evidence>
<dbReference type="InterPro" id="IPR012373">
    <property type="entry name" value="Ferrdict_sens_TM"/>
</dbReference>
<evidence type="ECO:0000313" key="4">
    <source>
        <dbReference type="EMBL" id="TKT91445.1"/>
    </source>
</evidence>
<keyword evidence="1" id="KW-0812">Transmembrane</keyword>
<evidence type="ECO:0000259" key="3">
    <source>
        <dbReference type="Pfam" id="PF16344"/>
    </source>
</evidence>
<dbReference type="Proteomes" id="UP000304900">
    <property type="component" value="Unassembled WGS sequence"/>
</dbReference>
<evidence type="ECO:0000313" key="5">
    <source>
        <dbReference type="Proteomes" id="UP000304900"/>
    </source>
</evidence>